<feature type="compositionally biased region" description="Basic and acidic residues" evidence="1">
    <location>
        <begin position="63"/>
        <end position="75"/>
    </location>
</feature>
<name>T1GWZ0_MEGSC</name>
<organism evidence="2 3">
    <name type="scientific">Megaselia scalaris</name>
    <name type="common">Humpbacked fly</name>
    <name type="synonym">Phora scalaris</name>
    <dbReference type="NCBI Taxonomy" id="36166"/>
    <lineage>
        <taxon>Eukaryota</taxon>
        <taxon>Metazoa</taxon>
        <taxon>Ecdysozoa</taxon>
        <taxon>Arthropoda</taxon>
        <taxon>Hexapoda</taxon>
        <taxon>Insecta</taxon>
        <taxon>Pterygota</taxon>
        <taxon>Neoptera</taxon>
        <taxon>Endopterygota</taxon>
        <taxon>Diptera</taxon>
        <taxon>Brachycera</taxon>
        <taxon>Muscomorpha</taxon>
        <taxon>Platypezoidea</taxon>
        <taxon>Phoridae</taxon>
        <taxon>Megaseliini</taxon>
        <taxon>Megaselia</taxon>
    </lineage>
</organism>
<feature type="region of interest" description="Disordered" evidence="1">
    <location>
        <begin position="63"/>
        <end position="91"/>
    </location>
</feature>
<keyword evidence="3" id="KW-1185">Reference proteome</keyword>
<dbReference type="EnsemblMetazoa" id="MESCA008325-RA">
    <property type="protein sequence ID" value="MESCA008325-PA"/>
    <property type="gene ID" value="MESCA008325"/>
</dbReference>
<reference evidence="3" key="1">
    <citation type="submission" date="2013-02" db="EMBL/GenBank/DDBJ databases">
        <authorList>
            <person name="Hughes D."/>
        </authorList>
    </citation>
    <scope>NUCLEOTIDE SEQUENCE</scope>
    <source>
        <strain>Durham</strain>
        <strain evidence="3">NC isolate 2 -- Noor lab</strain>
    </source>
</reference>
<dbReference type="Proteomes" id="UP000015102">
    <property type="component" value="Unassembled WGS sequence"/>
</dbReference>
<evidence type="ECO:0000313" key="3">
    <source>
        <dbReference type="Proteomes" id="UP000015102"/>
    </source>
</evidence>
<dbReference type="EMBL" id="CAQQ02143104">
    <property type="status" value="NOT_ANNOTATED_CDS"/>
    <property type="molecule type" value="Genomic_DNA"/>
</dbReference>
<reference evidence="2" key="2">
    <citation type="submission" date="2015-06" db="UniProtKB">
        <authorList>
            <consortium name="EnsemblMetazoa"/>
        </authorList>
    </citation>
    <scope>IDENTIFICATION</scope>
</reference>
<accession>T1GWZ0</accession>
<evidence type="ECO:0000313" key="2">
    <source>
        <dbReference type="EnsemblMetazoa" id="MESCA008325-PA"/>
    </source>
</evidence>
<proteinExistence type="predicted"/>
<dbReference type="HOGENOM" id="CLU_2429585_0_0_1"/>
<evidence type="ECO:0000256" key="1">
    <source>
        <dbReference type="SAM" id="MobiDB-lite"/>
    </source>
</evidence>
<sequence>MAKFNRNDAFNSRIGLKNQTHANPVEEIKSYVRNYSNSQDGDEDAPFNFRAMLKKTNYQINDRNDEYDYNKRNEYSDENQNSFRSINILER</sequence>
<protein>
    <submittedName>
        <fullName evidence="2">Uncharacterized protein</fullName>
    </submittedName>
</protein>
<dbReference type="AlphaFoldDB" id="T1GWZ0"/>